<dbReference type="Gene3D" id="2.10.25.10">
    <property type="entry name" value="Laminin"/>
    <property type="match status" value="10"/>
</dbReference>
<dbReference type="Proteomes" id="UP000472263">
    <property type="component" value="Chromosome 7"/>
</dbReference>
<keyword evidence="16" id="KW-1185">Reference proteome</keyword>
<feature type="compositionally biased region" description="Polar residues" evidence="11">
    <location>
        <begin position="251"/>
        <end position="269"/>
    </location>
</feature>
<gene>
    <name evidence="15" type="primary">FBLN2</name>
</gene>
<evidence type="ECO:0000259" key="14">
    <source>
        <dbReference type="PROSITE" id="PS50026"/>
    </source>
</evidence>
<dbReference type="CDD" id="cd00054">
    <property type="entry name" value="EGF_CA"/>
    <property type="match status" value="5"/>
</dbReference>
<keyword evidence="7" id="KW-0106">Calcium</keyword>
<feature type="domain" description="EGF-like" evidence="14">
    <location>
        <begin position="843"/>
        <end position="884"/>
    </location>
</feature>
<evidence type="ECO:0000256" key="12">
    <source>
        <dbReference type="SAM" id="SignalP"/>
    </source>
</evidence>
<keyword evidence="12" id="KW-0732">Signal</keyword>
<dbReference type="InterPro" id="IPR018097">
    <property type="entry name" value="EGF_Ca-bd_CS"/>
</dbReference>
<dbReference type="SMART" id="SM00181">
    <property type="entry name" value="EGF"/>
    <property type="match status" value="10"/>
</dbReference>
<evidence type="ECO:0000256" key="9">
    <source>
        <dbReference type="ARBA" id="ARBA00023180"/>
    </source>
</evidence>
<feature type="domain" description="Anaphylatoxin-like" evidence="13">
    <location>
        <begin position="429"/>
        <end position="461"/>
    </location>
</feature>
<dbReference type="InterPro" id="IPR026823">
    <property type="entry name" value="cEGF"/>
</dbReference>
<dbReference type="PROSITE" id="PS01177">
    <property type="entry name" value="ANAPHYLATOXIN_1"/>
    <property type="match status" value="1"/>
</dbReference>
<feature type="signal peptide" evidence="12">
    <location>
        <begin position="1"/>
        <end position="21"/>
    </location>
</feature>
<evidence type="ECO:0000256" key="10">
    <source>
        <dbReference type="PROSITE-ProRule" id="PRU00076"/>
    </source>
</evidence>
<keyword evidence="4" id="KW-0272">Extracellular matrix</keyword>
<comment type="similarity">
    <text evidence="2">Belongs to the fibulin family.</text>
</comment>
<sequence>MSIQRLTFLCLIILCLDICLSQKDCTGVDCPVLESCIEEVLERGACCATCAQKGCTCEGYQYYDCVNAGFKRGKVPEGESYFVDFGSTECSCPLGGGKIICHFIPCPEIPPNCIDILQPEDGCPHCGRIGCVHDNKKYEAGHSFQMDQCHVCHCPNDGGNLMCSLIPGCHPHSSDKPMLVTTTENSSHLRDTSRPLDSRQRNPLEQFSKLASGNTLPLYKQDPPSFGTEDYDYTLAEPTSSSPQDLARPLESTTVPPTYPESSSTSLSLQDDRRHELQEKQKKHDPERRGKAEVQHKTDYSSLRAQKDTSVSSTTATTQEVTTENLEVGERTVRLSSDRDRVLSVGGPMGGIANLLTVALGPQLQFKHFSAPFCCVPFSGRTAQTQCCLGSLKENRCLAGINAAKKDAVCEEASNDKCPTDSYKECCSCCSLGLQFRSEGHRCEAHQHLGYHCRHIFLTCCEGEEREKVGARERDGWHTVKERPALDTTALPKKGIDMDECLVYLGNLCEHRCINTPGSFRCECFTGYVLQEDGLTCAPGIEQTASPTLEDDRALVEPTTLLPPPTQPPVPLNPCEGNGPCMQQCTPVGGRPQCSCYPGFSLTADGQSCEESSLLDYLYLSLLSFFLIYLSLFFYHTLEPFPSLSLRSFPCCPFCSLFLHTDINECLSTRACQPNERCVNTAGSYMCQRQIVCPSGYQINNDICEDINECVQMSHNCGLGFECVNTEGSFRCDPKPHCPVGFSQDSQGNCIDIDECGTVAQPCSPGFNCVNTVGSYTCQRKILMCSRGYHASPDASRCIDVDECQSNLHRCGEGQLCHNLPGSYRCDCQTGYQYDTFRRMCVDVNECWRYPGRLCAQTCENTPGSYECSCTAGFRLSSDGKNCEDVNECLASPCSQECANIYGSYQCYCRQGYYLREDGHTCEDIDECSQSIGHLCTYKCVNVPGSYQCACPEYGYTMSPNGRSCRDIDECATRAHNCSVGETCYNIQGGYRCLAFSCPQNYRKVSDTRCERISCPSYLDCQNSPLRITYYYLSFQSNIVIPAQIFRIGPSPAYSGDNVIVSITRGNEENYFSTRKLNAYTGAVYLHRQVREPRDFSIDVEMKLWRQGTFTTFLARIYVFITANSL</sequence>
<dbReference type="FunFam" id="2.10.25.10:FF:000341">
    <property type="entry name" value="Fibulin 2"/>
    <property type="match status" value="1"/>
</dbReference>
<dbReference type="PROSITE" id="PS01186">
    <property type="entry name" value="EGF_2"/>
    <property type="match status" value="4"/>
</dbReference>
<evidence type="ECO:0000256" key="1">
    <source>
        <dbReference type="ARBA" id="ARBA00004498"/>
    </source>
</evidence>
<dbReference type="FunFam" id="2.10.25.10:FF:000010">
    <property type="entry name" value="Pro-epidermal growth factor"/>
    <property type="match status" value="2"/>
</dbReference>
<proteinExistence type="inferred from homology"/>
<dbReference type="Pfam" id="PF24532">
    <property type="entry name" value="FIBL-2"/>
    <property type="match status" value="1"/>
</dbReference>
<protein>
    <submittedName>
        <fullName evidence="15">Fibulin 2</fullName>
    </submittedName>
</protein>
<dbReference type="InterPro" id="IPR009030">
    <property type="entry name" value="Growth_fac_rcpt_cys_sf"/>
</dbReference>
<dbReference type="PROSITE" id="PS01178">
    <property type="entry name" value="ANAPHYLATOXIN_2"/>
    <property type="match status" value="1"/>
</dbReference>
<evidence type="ECO:0000313" key="15">
    <source>
        <dbReference type="Ensembl" id="ENSMMDP00005038171.1"/>
    </source>
</evidence>
<dbReference type="GeneTree" id="ENSGT00940000156047"/>
<dbReference type="SUPFAM" id="SSF57196">
    <property type="entry name" value="EGF/Laminin"/>
    <property type="match status" value="1"/>
</dbReference>
<dbReference type="SUPFAM" id="SSF57184">
    <property type="entry name" value="Growth factor receptor domain"/>
    <property type="match status" value="3"/>
</dbReference>
<feature type="region of interest" description="Disordered" evidence="11">
    <location>
        <begin position="177"/>
        <end position="323"/>
    </location>
</feature>
<dbReference type="PROSITE" id="PS00010">
    <property type="entry name" value="ASX_HYDROXYL"/>
    <property type="match status" value="5"/>
</dbReference>
<dbReference type="InterPro" id="IPR001881">
    <property type="entry name" value="EGF-like_Ca-bd_dom"/>
</dbReference>
<dbReference type="InterPro" id="IPR056612">
    <property type="entry name" value="FIBL-2_dom"/>
</dbReference>
<dbReference type="Pfam" id="PF14670">
    <property type="entry name" value="FXa_inhibition"/>
    <property type="match status" value="1"/>
</dbReference>
<dbReference type="AlphaFoldDB" id="A0A667ZZ65"/>
<feature type="compositionally biased region" description="Basic and acidic residues" evidence="11">
    <location>
        <begin position="270"/>
        <end position="299"/>
    </location>
</feature>
<evidence type="ECO:0000256" key="5">
    <source>
        <dbReference type="ARBA" id="ARBA00022536"/>
    </source>
</evidence>
<keyword evidence="3" id="KW-0964">Secreted</keyword>
<keyword evidence="9" id="KW-0325">Glycoprotein</keyword>
<name>A0A667ZZ65_9TELE</name>
<feature type="compositionally biased region" description="Low complexity" evidence="11">
    <location>
        <begin position="309"/>
        <end position="323"/>
    </location>
</feature>
<dbReference type="PROSITE" id="PS50026">
    <property type="entry name" value="EGF_3"/>
    <property type="match status" value="4"/>
</dbReference>
<dbReference type="Pfam" id="PF12662">
    <property type="entry name" value="cEGF"/>
    <property type="match status" value="2"/>
</dbReference>
<dbReference type="GO" id="GO:0005509">
    <property type="term" value="F:calcium ion binding"/>
    <property type="evidence" value="ECO:0007669"/>
    <property type="project" value="InterPro"/>
</dbReference>
<feature type="chain" id="PRO_5025525999" evidence="12">
    <location>
        <begin position="22"/>
        <end position="1126"/>
    </location>
</feature>
<organism evidence="15 16">
    <name type="scientific">Myripristis murdjan</name>
    <name type="common">pinecone soldierfish</name>
    <dbReference type="NCBI Taxonomy" id="586833"/>
    <lineage>
        <taxon>Eukaryota</taxon>
        <taxon>Metazoa</taxon>
        <taxon>Chordata</taxon>
        <taxon>Craniata</taxon>
        <taxon>Vertebrata</taxon>
        <taxon>Euteleostomi</taxon>
        <taxon>Actinopterygii</taxon>
        <taxon>Neopterygii</taxon>
        <taxon>Teleostei</taxon>
        <taxon>Neoteleostei</taxon>
        <taxon>Acanthomorphata</taxon>
        <taxon>Holocentriformes</taxon>
        <taxon>Holocentridae</taxon>
        <taxon>Myripristis</taxon>
    </lineage>
</organism>
<reference evidence="15" key="2">
    <citation type="submission" date="2025-08" db="UniProtKB">
        <authorList>
            <consortium name="Ensembl"/>
        </authorList>
    </citation>
    <scope>IDENTIFICATION</scope>
</reference>
<comment type="caution">
    <text evidence="10">Lacks conserved residue(s) required for the propagation of feature annotation.</text>
</comment>
<dbReference type="FunFam" id="2.10.25.10:FF:000139">
    <property type="entry name" value="Fibulin-1"/>
    <property type="match status" value="1"/>
</dbReference>
<feature type="domain" description="EGF-like" evidence="14">
    <location>
        <begin position="800"/>
        <end position="838"/>
    </location>
</feature>
<keyword evidence="8" id="KW-1015">Disulfide bond</keyword>
<dbReference type="Pfam" id="PF22914">
    <property type="entry name" value="Fibulin_C"/>
    <property type="match status" value="1"/>
</dbReference>
<feature type="compositionally biased region" description="Polar residues" evidence="11">
    <location>
        <begin position="203"/>
        <end position="215"/>
    </location>
</feature>
<dbReference type="Ensembl" id="ENSMMDT00005038972.1">
    <property type="protein sequence ID" value="ENSMMDP00005038171.1"/>
    <property type="gene ID" value="ENSMMDG00005016827.1"/>
</dbReference>
<accession>A0A667ZZ65</accession>
<feature type="domain" description="EGF-like" evidence="14">
    <location>
        <begin position="497"/>
        <end position="538"/>
    </location>
</feature>
<comment type="subcellular location">
    <subcellularLocation>
        <location evidence="1">Secreted</location>
        <location evidence="1">Extracellular space</location>
        <location evidence="1">Extracellular matrix</location>
    </subcellularLocation>
</comment>
<evidence type="ECO:0000256" key="11">
    <source>
        <dbReference type="SAM" id="MobiDB-lite"/>
    </source>
</evidence>
<keyword evidence="6" id="KW-0677">Repeat</keyword>
<dbReference type="PANTHER" id="PTHR24034">
    <property type="entry name" value="EGF-LIKE DOMAIN-CONTAINING PROTEIN"/>
    <property type="match status" value="1"/>
</dbReference>
<evidence type="ECO:0000313" key="16">
    <source>
        <dbReference type="Proteomes" id="UP000472263"/>
    </source>
</evidence>
<dbReference type="GO" id="GO:0005576">
    <property type="term" value="C:extracellular region"/>
    <property type="evidence" value="ECO:0007669"/>
    <property type="project" value="InterPro"/>
</dbReference>
<dbReference type="InterPro" id="IPR000152">
    <property type="entry name" value="EGF-type_Asp/Asn_hydroxyl_site"/>
</dbReference>
<reference evidence="15" key="3">
    <citation type="submission" date="2025-09" db="UniProtKB">
        <authorList>
            <consortium name="Ensembl"/>
        </authorList>
    </citation>
    <scope>IDENTIFICATION</scope>
</reference>
<evidence type="ECO:0000256" key="4">
    <source>
        <dbReference type="ARBA" id="ARBA00022530"/>
    </source>
</evidence>
<feature type="compositionally biased region" description="Basic and acidic residues" evidence="11">
    <location>
        <begin position="187"/>
        <end position="202"/>
    </location>
</feature>
<evidence type="ECO:0000256" key="8">
    <source>
        <dbReference type="ARBA" id="ARBA00023157"/>
    </source>
</evidence>
<evidence type="ECO:0000256" key="7">
    <source>
        <dbReference type="ARBA" id="ARBA00022837"/>
    </source>
</evidence>
<dbReference type="PROSITE" id="PS01187">
    <property type="entry name" value="EGF_CA"/>
    <property type="match status" value="3"/>
</dbReference>
<dbReference type="InterPro" id="IPR055088">
    <property type="entry name" value="Fibulin_C"/>
</dbReference>
<dbReference type="Pfam" id="PF07645">
    <property type="entry name" value="EGF_CA"/>
    <property type="match status" value="5"/>
</dbReference>
<evidence type="ECO:0000256" key="6">
    <source>
        <dbReference type="ARBA" id="ARBA00022737"/>
    </source>
</evidence>
<feature type="domain" description="EGF-like" evidence="14">
    <location>
        <begin position="885"/>
        <end position="923"/>
    </location>
</feature>
<dbReference type="InterPro" id="IPR000020">
    <property type="entry name" value="Anaphylatoxin/fibulin"/>
</dbReference>
<dbReference type="InterPro" id="IPR049883">
    <property type="entry name" value="NOTCH1_EGF-like"/>
</dbReference>
<reference evidence="15" key="1">
    <citation type="submission" date="2019-06" db="EMBL/GenBank/DDBJ databases">
        <authorList>
            <consortium name="Wellcome Sanger Institute Data Sharing"/>
        </authorList>
    </citation>
    <scope>NUCLEOTIDE SEQUENCE [LARGE SCALE GENOMIC DNA]</scope>
</reference>
<evidence type="ECO:0000256" key="3">
    <source>
        <dbReference type="ARBA" id="ARBA00022525"/>
    </source>
</evidence>
<dbReference type="InterPro" id="IPR050751">
    <property type="entry name" value="ECM_structural_protein"/>
</dbReference>
<evidence type="ECO:0000256" key="2">
    <source>
        <dbReference type="ARBA" id="ARBA00006127"/>
    </source>
</evidence>
<evidence type="ECO:0000259" key="13">
    <source>
        <dbReference type="PROSITE" id="PS01178"/>
    </source>
</evidence>
<dbReference type="FunFam" id="2.10.25.10:FF:000078">
    <property type="entry name" value="Fibulin-1"/>
    <property type="match status" value="2"/>
</dbReference>
<dbReference type="InterPro" id="IPR000742">
    <property type="entry name" value="EGF"/>
</dbReference>
<dbReference type="PANTHER" id="PTHR24034:SF158">
    <property type="entry name" value="FIBULIN 2"/>
    <property type="match status" value="1"/>
</dbReference>
<keyword evidence="5 10" id="KW-0245">EGF-like domain</keyword>
<dbReference type="SMART" id="SM00179">
    <property type="entry name" value="EGF_CA"/>
    <property type="match status" value="10"/>
</dbReference>